<dbReference type="PANTHER" id="PTHR40278">
    <property type="entry name" value="DNA UTILIZATION PROTEIN HOFN"/>
    <property type="match status" value="1"/>
</dbReference>
<feature type="transmembrane region" description="Helical" evidence="1">
    <location>
        <begin position="21"/>
        <end position="40"/>
    </location>
</feature>
<evidence type="ECO:0008006" key="4">
    <source>
        <dbReference type="Google" id="ProtNLM"/>
    </source>
</evidence>
<reference evidence="2 3" key="1">
    <citation type="submission" date="2019-07" db="EMBL/GenBank/DDBJ databases">
        <authorList>
            <person name="Brisse S."/>
            <person name="Rodrigues C."/>
            <person name="Thorpe H."/>
        </authorList>
    </citation>
    <scope>NUCLEOTIDE SEQUENCE [LARGE SCALE GENOMIC DNA]</scope>
    <source>
        <strain evidence="2">SB6422</strain>
    </source>
</reference>
<dbReference type="OrthoDB" id="6561867at2"/>
<dbReference type="Pfam" id="PF05137">
    <property type="entry name" value="PilN"/>
    <property type="match status" value="1"/>
</dbReference>
<gene>
    <name evidence="2" type="ORF">SB6422_01417</name>
</gene>
<dbReference type="InterPro" id="IPR007813">
    <property type="entry name" value="PilN"/>
</dbReference>
<dbReference type="EMBL" id="CABGGW010000023">
    <property type="protein sequence ID" value="VUS63214.1"/>
    <property type="molecule type" value="Genomic_DNA"/>
</dbReference>
<keyword evidence="1" id="KW-1133">Transmembrane helix</keyword>
<dbReference type="RefSeq" id="WP_142513324.1">
    <property type="nucleotide sequence ID" value="NZ_CABGGW010000023.1"/>
</dbReference>
<dbReference type="InterPro" id="IPR052534">
    <property type="entry name" value="Extracell_DNA_Util/SecSys_Comp"/>
</dbReference>
<dbReference type="Proteomes" id="UP000317374">
    <property type="component" value="Unassembled WGS sequence"/>
</dbReference>
<keyword evidence="1" id="KW-0472">Membrane</keyword>
<evidence type="ECO:0000256" key="1">
    <source>
        <dbReference type="SAM" id="Phobius"/>
    </source>
</evidence>
<evidence type="ECO:0000313" key="2">
    <source>
        <dbReference type="EMBL" id="VUS63214.1"/>
    </source>
</evidence>
<proteinExistence type="predicted"/>
<sequence length="179" mass="20888">MSQIVNFLPWRETRRRQRLRSGGLLLVGFLLVLLMAWFALRMNSRVSHSLEAERASAESQLYNAFQQRERVMRQRLQQYKRLRQRQQRREITAAWQPRLLEVAARLPEQAWLTRLEYRQNALTLGGLTLNLKALTTLEKALEGISGFHPAKAGETHRDSEGRWLFSFSMAGERTDAGEH</sequence>
<keyword evidence="1" id="KW-0812">Transmembrane</keyword>
<dbReference type="AlphaFoldDB" id="A0A564K183"/>
<dbReference type="PANTHER" id="PTHR40278:SF1">
    <property type="entry name" value="DNA UTILIZATION PROTEIN HOFN"/>
    <property type="match status" value="1"/>
</dbReference>
<protein>
    <recommendedName>
        <fullName evidence="4">Pilus assembly protein PilN</fullName>
    </recommendedName>
</protein>
<organism evidence="2 3">
    <name type="scientific">Klebsiella huaxiensis</name>
    <dbReference type="NCBI Taxonomy" id="2153354"/>
    <lineage>
        <taxon>Bacteria</taxon>
        <taxon>Pseudomonadati</taxon>
        <taxon>Pseudomonadota</taxon>
        <taxon>Gammaproteobacteria</taxon>
        <taxon>Enterobacterales</taxon>
        <taxon>Enterobacteriaceae</taxon>
        <taxon>Klebsiella/Raoultella group</taxon>
        <taxon>Klebsiella</taxon>
    </lineage>
</organism>
<name>A0A564K183_9ENTR</name>
<accession>A0A564K183</accession>
<evidence type="ECO:0000313" key="3">
    <source>
        <dbReference type="Proteomes" id="UP000317374"/>
    </source>
</evidence>